<organism evidence="3 4">
    <name type="scientific">Rubrivivax albus</name>
    <dbReference type="NCBI Taxonomy" id="2499835"/>
    <lineage>
        <taxon>Bacteria</taxon>
        <taxon>Pseudomonadati</taxon>
        <taxon>Pseudomonadota</taxon>
        <taxon>Betaproteobacteria</taxon>
        <taxon>Burkholderiales</taxon>
        <taxon>Sphaerotilaceae</taxon>
        <taxon>Rubrivivax</taxon>
    </lineage>
</organism>
<dbReference type="NCBIfam" id="TIGR02595">
    <property type="entry name" value="PEP_CTERM"/>
    <property type="match status" value="1"/>
</dbReference>
<feature type="chain" id="PRO_5018539920" evidence="1">
    <location>
        <begin position="28"/>
        <end position="271"/>
    </location>
</feature>
<evidence type="ECO:0000313" key="3">
    <source>
        <dbReference type="EMBL" id="RVT51054.1"/>
    </source>
</evidence>
<dbReference type="PANTHER" id="PTHR10199">
    <property type="entry name" value="THROMBOSPONDIN"/>
    <property type="match status" value="1"/>
</dbReference>
<evidence type="ECO:0000313" key="4">
    <source>
        <dbReference type="Proteomes" id="UP000288178"/>
    </source>
</evidence>
<feature type="signal peptide" evidence="1">
    <location>
        <begin position="1"/>
        <end position="27"/>
    </location>
</feature>
<dbReference type="GO" id="GO:0005576">
    <property type="term" value="C:extracellular region"/>
    <property type="evidence" value="ECO:0007669"/>
    <property type="project" value="InterPro"/>
</dbReference>
<dbReference type="SUPFAM" id="SSF49899">
    <property type="entry name" value="Concanavalin A-like lectins/glucanases"/>
    <property type="match status" value="1"/>
</dbReference>
<feature type="domain" description="TSP C-terminal" evidence="2">
    <location>
        <begin position="33"/>
        <end position="240"/>
    </location>
</feature>
<dbReference type="GO" id="GO:0007155">
    <property type="term" value="P:cell adhesion"/>
    <property type="evidence" value="ECO:0007669"/>
    <property type="project" value="InterPro"/>
</dbReference>
<dbReference type="PROSITE" id="PS51236">
    <property type="entry name" value="TSP_CTER"/>
    <property type="match status" value="1"/>
</dbReference>
<dbReference type="InterPro" id="IPR013320">
    <property type="entry name" value="ConA-like_dom_sf"/>
</dbReference>
<dbReference type="InterPro" id="IPR008859">
    <property type="entry name" value="Thrombospondin_C"/>
</dbReference>
<dbReference type="PANTHER" id="PTHR10199:SF100">
    <property type="entry name" value="THROMBOSPONDIN, ISOFORM A"/>
    <property type="match status" value="1"/>
</dbReference>
<dbReference type="AlphaFoldDB" id="A0A3S2UPM3"/>
<dbReference type="EMBL" id="SACT01000004">
    <property type="protein sequence ID" value="RVT51054.1"/>
    <property type="molecule type" value="Genomic_DNA"/>
</dbReference>
<protein>
    <submittedName>
        <fullName evidence="3">PEP-CTERM sorting domain-containing protein</fullName>
    </submittedName>
</protein>
<sequence length="271" mass="29699">MKPLQPSRLILAAGAACLWLTSPLAWAEELDLSGWQEVTLSFPGGQGPANWVLDADNRGVAQTLNADPSFFLNGEVQGAYTLSGSFRVTTSFDDDYIGFAFGWQNSSNFYLFDWKQTQQDYQGQRANEGMTIKRFSGATGDGLVDLSIGELWENRSDLGDMAVLATNHGSTAGWLENRSYTFSLDFNLTPGSFRVVVADGNTVLWDQTVADSTFTSGQFAFFNNSQQGVAYAGFTQDVVPPPIPEPGSWALLLAGAPLLGWRLRRAVRQRR</sequence>
<keyword evidence="1" id="KW-0732">Signal</keyword>
<dbReference type="GO" id="GO:0005509">
    <property type="term" value="F:calcium ion binding"/>
    <property type="evidence" value="ECO:0007669"/>
    <property type="project" value="InterPro"/>
</dbReference>
<dbReference type="Gene3D" id="2.60.120.200">
    <property type="match status" value="1"/>
</dbReference>
<gene>
    <name evidence="3" type="ORF">ENE75_14830</name>
</gene>
<evidence type="ECO:0000256" key="1">
    <source>
        <dbReference type="SAM" id="SignalP"/>
    </source>
</evidence>
<dbReference type="Proteomes" id="UP000288178">
    <property type="component" value="Unassembled WGS sequence"/>
</dbReference>
<dbReference type="OrthoDB" id="9152117at2"/>
<name>A0A3S2UPM3_9BURK</name>
<dbReference type="RefSeq" id="WP_128199081.1">
    <property type="nucleotide sequence ID" value="NZ_SACT01000004.1"/>
</dbReference>
<accession>A0A3S2UPM3</accession>
<comment type="caution">
    <text evidence="3">The sequence shown here is derived from an EMBL/GenBank/DDBJ whole genome shotgun (WGS) entry which is preliminary data.</text>
</comment>
<dbReference type="InterPro" id="IPR013424">
    <property type="entry name" value="Ice-binding_C"/>
</dbReference>
<reference evidence="3 4" key="1">
    <citation type="submission" date="2019-01" db="EMBL/GenBank/DDBJ databases">
        <authorList>
            <person name="Chen W.-M."/>
        </authorList>
    </citation>
    <scope>NUCLEOTIDE SEQUENCE [LARGE SCALE GENOMIC DNA]</scope>
    <source>
        <strain evidence="3 4">ICH-3</strain>
    </source>
</reference>
<evidence type="ECO:0000259" key="2">
    <source>
        <dbReference type="PROSITE" id="PS51236"/>
    </source>
</evidence>
<proteinExistence type="predicted"/>
<keyword evidence="4" id="KW-1185">Reference proteome</keyword>
<dbReference type="Pfam" id="PF05735">
    <property type="entry name" value="TSP_C"/>
    <property type="match status" value="1"/>
</dbReference>